<evidence type="ECO:0000313" key="2">
    <source>
        <dbReference type="EMBL" id="KGB92612.1"/>
    </source>
</evidence>
<comment type="caution">
    <text evidence="2">The sequence shown here is derived from an EMBL/GenBank/DDBJ whole genome shotgun (WGS) entry which is preliminary data.</text>
</comment>
<proteinExistence type="predicted"/>
<accession>A0AA88YXJ5</accession>
<dbReference type="Proteomes" id="UP000029575">
    <property type="component" value="Unassembled WGS sequence"/>
</dbReference>
<protein>
    <submittedName>
        <fullName evidence="2">Outer membrane domain protein</fullName>
    </submittedName>
</protein>
<feature type="region of interest" description="Disordered" evidence="1">
    <location>
        <begin position="257"/>
        <end position="283"/>
    </location>
</feature>
<evidence type="ECO:0000256" key="1">
    <source>
        <dbReference type="SAM" id="MobiDB-lite"/>
    </source>
</evidence>
<dbReference type="AlphaFoldDB" id="A0AA88YXJ5"/>
<sequence>MRKLSRPRRQHRLSPPACCSAGRRFAVAARDTRHALPLSSIRIRAPAWTRAADRRSRRNGRFHDNTRNEKTVVGTRSLACFGAIAHARGSITLDGMLDAGIAYTNNQSAKARGGKAAARMHRFASKATSTRTMSRSPIETRCSTARMSACSATGMARRRSVAGTAPWSTLSASTRSRTTAHTVRARRMRTGATLGFANVTGLATPSTRTQRAATIGIRHRLRPQAACRRPAALCNPAWTRAGRTGIIRGIRARASAKPVHSAPGARRIGIRRRPAADSEIATP</sequence>
<dbReference type="EMBL" id="JPGD01000006">
    <property type="protein sequence ID" value="KGB92612.1"/>
    <property type="molecule type" value="Genomic_DNA"/>
</dbReference>
<gene>
    <name evidence="2" type="ORF">DM43_1503</name>
</gene>
<organism evidence="2 3">
    <name type="scientific">Burkholderia cepacia</name>
    <name type="common">Pseudomonas cepacia</name>
    <dbReference type="NCBI Taxonomy" id="292"/>
    <lineage>
        <taxon>Bacteria</taxon>
        <taxon>Pseudomonadati</taxon>
        <taxon>Pseudomonadota</taxon>
        <taxon>Betaproteobacteria</taxon>
        <taxon>Burkholderiales</taxon>
        <taxon>Burkholderiaceae</taxon>
        <taxon>Burkholderia</taxon>
        <taxon>Burkholderia cepacia complex</taxon>
    </lineage>
</organism>
<evidence type="ECO:0000313" key="3">
    <source>
        <dbReference type="Proteomes" id="UP000029575"/>
    </source>
</evidence>
<name>A0AA88YXJ5_BURCE</name>
<reference evidence="2 3" key="1">
    <citation type="submission" date="2014-06" db="EMBL/GenBank/DDBJ databases">
        <authorList>
            <person name="Bishop-Lilly K.A."/>
            <person name="Broomall S.M."/>
            <person name="Chain P.S."/>
            <person name="Chertkov O."/>
            <person name="Coyne S.R."/>
            <person name="Daligault H.E."/>
            <person name="Davenport K.W."/>
            <person name="Erkkila T."/>
            <person name="Frey K.G."/>
            <person name="Gibbons H.S."/>
            <person name="Gu W."/>
            <person name="Jaissle J."/>
            <person name="Johnson S.L."/>
            <person name="Koroleva G.I."/>
            <person name="Ladner J.T."/>
            <person name="Lo C.-C."/>
            <person name="Minogue T.D."/>
            <person name="Munk C."/>
            <person name="Palacios G.F."/>
            <person name="Redden C.L."/>
            <person name="Rosenzweig C.N."/>
            <person name="Scholz M.B."/>
            <person name="Teshima H."/>
            <person name="Xu Y."/>
        </authorList>
    </citation>
    <scope>NUCLEOTIDE SEQUENCE [LARGE SCALE GENOMIC DNA]</scope>
    <source>
        <strain evidence="2 3">DWS 37UF10B-2</strain>
    </source>
</reference>
<feature type="region of interest" description="Disordered" evidence="1">
    <location>
        <begin position="48"/>
        <end position="67"/>
    </location>
</feature>